<feature type="repeat" description="NHL" evidence="2">
    <location>
        <begin position="286"/>
        <end position="329"/>
    </location>
</feature>
<organism evidence="4 5">
    <name type="scientific">Dethiobacter alkaliphilus AHT 1</name>
    <dbReference type="NCBI Taxonomy" id="555088"/>
    <lineage>
        <taxon>Bacteria</taxon>
        <taxon>Bacillati</taxon>
        <taxon>Bacillota</taxon>
        <taxon>Dethiobacteria</taxon>
        <taxon>Dethiobacterales</taxon>
        <taxon>Dethiobacteraceae</taxon>
        <taxon>Dethiobacter</taxon>
    </lineage>
</organism>
<keyword evidence="3" id="KW-0472">Membrane</keyword>
<keyword evidence="5" id="KW-1185">Reference proteome</keyword>
<evidence type="ECO:0000256" key="1">
    <source>
        <dbReference type="ARBA" id="ARBA00022737"/>
    </source>
</evidence>
<dbReference type="InterPro" id="IPR050952">
    <property type="entry name" value="TRIM-NHL_E3_ligases"/>
</dbReference>
<feature type="repeat" description="NHL" evidence="2">
    <location>
        <begin position="151"/>
        <end position="188"/>
    </location>
</feature>
<feature type="repeat" description="NHL" evidence="2">
    <location>
        <begin position="192"/>
        <end position="235"/>
    </location>
</feature>
<accession>C0GG20</accession>
<dbReference type="AlphaFoldDB" id="C0GG20"/>
<feature type="transmembrane region" description="Helical" evidence="3">
    <location>
        <begin position="19"/>
        <end position="39"/>
    </location>
</feature>
<evidence type="ECO:0000256" key="3">
    <source>
        <dbReference type="SAM" id="Phobius"/>
    </source>
</evidence>
<dbReference type="PANTHER" id="PTHR24104:SF25">
    <property type="entry name" value="PROTEIN LIN-41"/>
    <property type="match status" value="1"/>
</dbReference>
<keyword evidence="1" id="KW-0677">Repeat</keyword>
<dbReference type="Pfam" id="PF01436">
    <property type="entry name" value="NHL"/>
    <property type="match status" value="2"/>
</dbReference>
<proteinExistence type="predicted"/>
<protein>
    <submittedName>
        <fullName evidence="4">NHL repeat containing protein</fullName>
    </submittedName>
</protein>
<dbReference type="Gene3D" id="2.120.10.30">
    <property type="entry name" value="TolB, C-terminal domain"/>
    <property type="match status" value="2"/>
</dbReference>
<dbReference type="PANTHER" id="PTHR24104">
    <property type="entry name" value="E3 UBIQUITIN-PROTEIN LIGASE NHLRC1-RELATED"/>
    <property type="match status" value="1"/>
</dbReference>
<name>C0GG20_DETAL</name>
<dbReference type="OrthoDB" id="9757737at2"/>
<dbReference type="InterPro" id="IPR011042">
    <property type="entry name" value="6-blade_b-propeller_TolB-like"/>
</dbReference>
<feature type="repeat" description="NHL" evidence="2">
    <location>
        <begin position="60"/>
        <end position="99"/>
    </location>
</feature>
<keyword evidence="3" id="KW-0812">Transmembrane</keyword>
<dbReference type="SUPFAM" id="SSF101898">
    <property type="entry name" value="NHL repeat"/>
    <property type="match status" value="1"/>
</dbReference>
<gene>
    <name evidence="4" type="ORF">DealDRAFT_1429</name>
</gene>
<dbReference type="STRING" id="555088.DealDRAFT_1429"/>
<feature type="repeat" description="NHL" evidence="2">
    <location>
        <begin position="248"/>
        <end position="283"/>
    </location>
</feature>
<evidence type="ECO:0000313" key="4">
    <source>
        <dbReference type="EMBL" id="EEG77709.1"/>
    </source>
</evidence>
<reference evidence="4 5" key="1">
    <citation type="submission" date="2009-02" db="EMBL/GenBank/DDBJ databases">
        <title>Sequencing of the draft genome and assembly of Dethiobacter alkaliphilus AHT 1.</title>
        <authorList>
            <consortium name="US DOE Joint Genome Institute (JGI-PGF)"/>
            <person name="Lucas S."/>
            <person name="Copeland A."/>
            <person name="Lapidus A."/>
            <person name="Glavina del Rio T."/>
            <person name="Dalin E."/>
            <person name="Tice H."/>
            <person name="Bruce D."/>
            <person name="Goodwin L."/>
            <person name="Pitluck S."/>
            <person name="Larimer F."/>
            <person name="Land M.L."/>
            <person name="Hauser L."/>
            <person name="Muyzer G."/>
        </authorList>
    </citation>
    <scope>NUCLEOTIDE SEQUENCE [LARGE SCALE GENOMIC DNA]</scope>
    <source>
        <strain evidence="4 5">AHT 1</strain>
    </source>
</reference>
<dbReference type="EMBL" id="ACJM01000006">
    <property type="protein sequence ID" value="EEG77709.1"/>
    <property type="molecule type" value="Genomic_DNA"/>
</dbReference>
<dbReference type="PROSITE" id="PS51125">
    <property type="entry name" value="NHL"/>
    <property type="match status" value="5"/>
</dbReference>
<evidence type="ECO:0000256" key="2">
    <source>
        <dbReference type="PROSITE-ProRule" id="PRU00504"/>
    </source>
</evidence>
<dbReference type="eggNOG" id="COG3391">
    <property type="taxonomic scope" value="Bacteria"/>
</dbReference>
<keyword evidence="3" id="KW-1133">Transmembrane helix</keyword>
<dbReference type="RefSeq" id="WP_008516161.1">
    <property type="nucleotide sequence ID" value="NZ_ACJM01000006.1"/>
</dbReference>
<dbReference type="CDD" id="cd05819">
    <property type="entry name" value="NHL"/>
    <property type="match status" value="1"/>
</dbReference>
<evidence type="ECO:0000313" key="5">
    <source>
        <dbReference type="Proteomes" id="UP000006443"/>
    </source>
</evidence>
<dbReference type="InterPro" id="IPR001258">
    <property type="entry name" value="NHL_repeat"/>
</dbReference>
<dbReference type="GO" id="GO:0008270">
    <property type="term" value="F:zinc ion binding"/>
    <property type="evidence" value="ECO:0007669"/>
    <property type="project" value="UniProtKB-KW"/>
</dbReference>
<comment type="caution">
    <text evidence="4">The sequence shown here is derived from an EMBL/GenBank/DDBJ whole genome shotgun (WGS) entry which is preliminary data.</text>
</comment>
<dbReference type="Proteomes" id="UP000006443">
    <property type="component" value="Unassembled WGS sequence"/>
</dbReference>
<sequence length="335" mass="36858">MTQAEIPVENKSNPKKHKYIQIVLGLLIALVLLFLYLFLTKNPLLWNVPLLPDRMLTPDFLFHFDSAGLDTPRGVSSDPFDNVYVADNRNRRVRVFDKNGRAVNDFGQEHLEAPFDLVAHNGAVFVTDHIAGMVQRFNFGGSHMGTILASGDEDLGLFRPTGITADPDTGNLYITDIAEHRVIVATRDGEVLFEFGGTGEAEGSFAYPGGIALDADKNIYVADGNNARVQVFNPDGTEVLYVIYGGSADNEQLSRPGNVAVDRNGYIWITDTFSHRVFVFNGEQLMTSFGGLGIGEGELYFPYGLDFDDNGNIYVTERALGRISVFGYPTLTSGR</sequence>